<proteinExistence type="predicted"/>
<keyword evidence="1" id="KW-0418">Kinase</keyword>
<keyword evidence="1" id="KW-0548">Nucleotidyltransferase</keyword>
<dbReference type="GO" id="GO:0009236">
    <property type="term" value="P:cobalamin biosynthetic process"/>
    <property type="evidence" value="ECO:0007669"/>
    <property type="project" value="UniProtKB-UniPathway"/>
</dbReference>
<name>A0A6N2RHD0_9FIRM</name>
<dbReference type="GO" id="GO:0043752">
    <property type="term" value="F:adenosylcobinamide kinase activity"/>
    <property type="evidence" value="ECO:0007669"/>
    <property type="project" value="InterPro"/>
</dbReference>
<keyword evidence="1" id="KW-0808">Transferase</keyword>
<protein>
    <submittedName>
        <fullName evidence="1">Adenosylcobinamide kinase/adenosylcobinamide-phosphate guanylyltransferase</fullName>
    </submittedName>
</protein>
<accession>A0A6N2RHD0</accession>
<reference evidence="1" key="1">
    <citation type="submission" date="2019-11" db="EMBL/GenBank/DDBJ databases">
        <authorList>
            <person name="Feng L."/>
        </authorList>
    </citation>
    <scope>NUCLEOTIDE SEQUENCE</scope>
    <source>
        <strain evidence="1">AundefinedLFYP135</strain>
    </source>
</reference>
<organism evidence="1">
    <name type="scientific">uncultured Anaerotruncus sp</name>
    <dbReference type="NCBI Taxonomy" id="905011"/>
    <lineage>
        <taxon>Bacteria</taxon>
        <taxon>Bacillati</taxon>
        <taxon>Bacillota</taxon>
        <taxon>Clostridia</taxon>
        <taxon>Eubacteriales</taxon>
        <taxon>Oscillospiraceae</taxon>
        <taxon>Anaerotruncus</taxon>
        <taxon>environmental samples</taxon>
    </lineage>
</organism>
<dbReference type="InterPro" id="IPR027417">
    <property type="entry name" value="P-loop_NTPase"/>
</dbReference>
<dbReference type="Gene3D" id="3.40.50.300">
    <property type="entry name" value="P-loop containing nucleotide triphosphate hydrolases"/>
    <property type="match status" value="1"/>
</dbReference>
<gene>
    <name evidence="1" type="ORF">AULFYP135_00419</name>
</gene>
<dbReference type="Pfam" id="PF02283">
    <property type="entry name" value="CobU"/>
    <property type="match status" value="1"/>
</dbReference>
<dbReference type="SUPFAM" id="SSF52540">
    <property type="entry name" value="P-loop containing nucleoside triphosphate hydrolases"/>
    <property type="match status" value="1"/>
</dbReference>
<sequence>MILLIGGAFQGKTALALEKLNGSPTWILGEETAWQGEGQIVSHLERFIRREMEAGRDPKEEVKALLERSDPRVVIADEIGCGLVPIDPFERAWREETGRILCALAREAEAVVRVHCGFPQAIKGEWR</sequence>
<dbReference type="EMBL" id="CACRSL010000003">
    <property type="protein sequence ID" value="VYS80024.1"/>
    <property type="molecule type" value="Genomic_DNA"/>
</dbReference>
<evidence type="ECO:0000313" key="1">
    <source>
        <dbReference type="EMBL" id="VYS80024.1"/>
    </source>
</evidence>
<dbReference type="GO" id="GO:0000166">
    <property type="term" value="F:nucleotide binding"/>
    <property type="evidence" value="ECO:0007669"/>
    <property type="project" value="InterPro"/>
</dbReference>
<dbReference type="InterPro" id="IPR003203">
    <property type="entry name" value="CobU/CobP"/>
</dbReference>
<dbReference type="AlphaFoldDB" id="A0A6N2RHD0"/>
<dbReference type="UniPathway" id="UPA00148">
    <property type="reaction ID" value="UER00236"/>
</dbReference>
<dbReference type="GO" id="GO:0016779">
    <property type="term" value="F:nucleotidyltransferase activity"/>
    <property type="evidence" value="ECO:0007669"/>
    <property type="project" value="UniProtKB-KW"/>
</dbReference>